<dbReference type="STRING" id="797303.Natpe_2130"/>
<reference evidence="8" key="1">
    <citation type="submission" date="2012-02" db="EMBL/GenBank/DDBJ databases">
        <title>Complete sequence of chromosome of Natrinema pellirubrum DSM 15624.</title>
        <authorList>
            <consortium name="US DOE Joint Genome Institute"/>
            <person name="Lucas S."/>
            <person name="Han J."/>
            <person name="Lapidus A."/>
            <person name="Cheng J.-F."/>
            <person name="Goodwin L."/>
            <person name="Pitluck S."/>
            <person name="Peters L."/>
            <person name="Teshima H."/>
            <person name="Detter J.C."/>
            <person name="Han C."/>
            <person name="Tapia R."/>
            <person name="Land M."/>
            <person name="Hauser L."/>
            <person name="Kyrpides N."/>
            <person name="Ivanova N."/>
            <person name="Pagani I."/>
            <person name="Sproer C."/>
            <person name="Anderson I."/>
            <person name="Woyke T."/>
        </authorList>
    </citation>
    <scope>NUCLEOTIDE SEQUENCE</scope>
    <source>
        <strain evidence="8">DSM 15624</strain>
    </source>
</reference>
<dbReference type="eggNOG" id="arCOG02327">
    <property type="taxonomic scope" value="Archaea"/>
</dbReference>
<evidence type="ECO:0000313" key="9">
    <source>
        <dbReference type="EMBL" id="ELY77875.1"/>
    </source>
</evidence>
<dbReference type="InterPro" id="IPR050736">
    <property type="entry name" value="Sensor_HK_Regulatory"/>
</dbReference>
<dbReference type="OrthoDB" id="8127at2157"/>
<evidence type="ECO:0000256" key="4">
    <source>
        <dbReference type="ARBA" id="ARBA00022777"/>
    </source>
</evidence>
<dbReference type="RefSeq" id="WP_006180589.1">
    <property type="nucleotide sequence ID" value="NC_019962.1"/>
</dbReference>
<dbReference type="HOGENOM" id="CLU_000445_114_58_2"/>
<dbReference type="EMBL" id="CP003372">
    <property type="protein sequence ID" value="AGB31959.1"/>
    <property type="molecule type" value="Genomic_DNA"/>
</dbReference>
<proteinExistence type="predicted"/>
<evidence type="ECO:0000259" key="7">
    <source>
        <dbReference type="PROSITE" id="PS50109"/>
    </source>
</evidence>
<feature type="transmembrane region" description="Helical" evidence="6">
    <location>
        <begin position="104"/>
        <end position="125"/>
    </location>
</feature>
<dbReference type="SMART" id="SM00388">
    <property type="entry name" value="HisKA"/>
    <property type="match status" value="1"/>
</dbReference>
<dbReference type="PANTHER" id="PTHR43711:SF1">
    <property type="entry name" value="HISTIDINE KINASE 1"/>
    <property type="match status" value="1"/>
</dbReference>
<dbReference type="PATRIC" id="fig|797303.5.peg.1270"/>
<dbReference type="Pfam" id="PF16927">
    <property type="entry name" value="HisKA_7TM"/>
    <property type="match status" value="1"/>
</dbReference>
<keyword evidence="4 8" id="KW-0418">Kinase</keyword>
<dbReference type="InterPro" id="IPR036890">
    <property type="entry name" value="HATPase_C_sf"/>
</dbReference>
<dbReference type="Pfam" id="PF00512">
    <property type="entry name" value="HisKA"/>
    <property type="match status" value="1"/>
</dbReference>
<evidence type="ECO:0000256" key="3">
    <source>
        <dbReference type="ARBA" id="ARBA00022679"/>
    </source>
</evidence>
<dbReference type="InterPro" id="IPR005467">
    <property type="entry name" value="His_kinase_dom"/>
</dbReference>
<keyword evidence="11" id="KW-1185">Reference proteome</keyword>
<dbReference type="GO" id="GO:0000155">
    <property type="term" value="F:phosphorelay sensor kinase activity"/>
    <property type="evidence" value="ECO:0007669"/>
    <property type="project" value="InterPro"/>
</dbReference>
<dbReference type="AlphaFoldDB" id="L0JL15"/>
<reference evidence="10" key="2">
    <citation type="submission" date="2012-02" db="EMBL/GenBank/DDBJ databases">
        <title>Complete sequence of chromosome of Natrinema pellirubrum DSM 15624.</title>
        <authorList>
            <person name="Lucas S."/>
            <person name="Han J."/>
            <person name="Lapidus A."/>
            <person name="Cheng J.-F."/>
            <person name="Goodwin L."/>
            <person name="Pitluck S."/>
            <person name="Peters L."/>
            <person name="Teshima H."/>
            <person name="Detter J.C."/>
            <person name="Han C."/>
            <person name="Tapia R."/>
            <person name="Land M."/>
            <person name="Hauser L."/>
            <person name="Kyrpides N."/>
            <person name="Ivanova N."/>
            <person name="Pagani I."/>
            <person name="Sproer C."/>
            <person name="Anderson I."/>
            <person name="Woyke T."/>
        </authorList>
    </citation>
    <scope>NUCLEOTIDE SEQUENCE [LARGE SCALE GENOMIC DNA]</scope>
    <source>
        <strain evidence="10">DSM 15624 / JCM 10476 / NCIMB 786</strain>
    </source>
</reference>
<feature type="transmembrane region" description="Helical" evidence="6">
    <location>
        <begin position="177"/>
        <end position="198"/>
    </location>
</feature>
<dbReference type="KEGG" id="npe:Natpe_2130"/>
<dbReference type="InterPro" id="IPR036097">
    <property type="entry name" value="HisK_dim/P_sf"/>
</dbReference>
<name>L0JL15_NATP1</name>
<evidence type="ECO:0000313" key="11">
    <source>
        <dbReference type="Proteomes" id="UP000011593"/>
    </source>
</evidence>
<organism evidence="8 10">
    <name type="scientific">Natrinema pellirubrum (strain DSM 15624 / CIP 106293 / JCM 10476 / NCIMB 786 / 157)</name>
    <dbReference type="NCBI Taxonomy" id="797303"/>
    <lineage>
        <taxon>Archaea</taxon>
        <taxon>Methanobacteriati</taxon>
        <taxon>Methanobacteriota</taxon>
        <taxon>Stenosarchaea group</taxon>
        <taxon>Halobacteria</taxon>
        <taxon>Halobacteriales</taxon>
        <taxon>Natrialbaceae</taxon>
        <taxon>Natrinema</taxon>
    </lineage>
</organism>
<feature type="transmembrane region" description="Helical" evidence="6">
    <location>
        <begin position="69"/>
        <end position="92"/>
    </location>
</feature>
<dbReference type="EMBL" id="AOIE01000035">
    <property type="protein sequence ID" value="ELY77875.1"/>
    <property type="molecule type" value="Genomic_DNA"/>
</dbReference>
<dbReference type="PROSITE" id="PS50109">
    <property type="entry name" value="HIS_KIN"/>
    <property type="match status" value="1"/>
</dbReference>
<keyword evidence="6" id="KW-0472">Membrane</keyword>
<evidence type="ECO:0000313" key="10">
    <source>
        <dbReference type="Proteomes" id="UP000010843"/>
    </source>
</evidence>
<dbReference type="Proteomes" id="UP000011593">
    <property type="component" value="Unassembled WGS sequence"/>
</dbReference>
<keyword evidence="6" id="KW-1133">Transmembrane helix</keyword>
<protein>
    <recommendedName>
        <fullName evidence="2">histidine kinase</fullName>
        <ecNumber evidence="2">2.7.13.3</ecNumber>
    </recommendedName>
</protein>
<keyword evidence="3" id="KW-0808">Transferase</keyword>
<reference evidence="9 11" key="3">
    <citation type="journal article" date="2014" name="PLoS Genet.">
        <title>Phylogenetically driven sequencing of extremely halophilic archaea reveals strategies for static and dynamic osmo-response.</title>
        <authorList>
            <person name="Becker E.A."/>
            <person name="Seitzer P.M."/>
            <person name="Tritt A."/>
            <person name="Larsen D."/>
            <person name="Krusor M."/>
            <person name="Yao A.I."/>
            <person name="Wu D."/>
            <person name="Madern D."/>
            <person name="Eisen J.A."/>
            <person name="Darling A.E."/>
            <person name="Facciotti M.T."/>
        </authorList>
    </citation>
    <scope>NUCLEOTIDE SEQUENCE [LARGE SCALE GENOMIC DNA]</scope>
    <source>
        <strain evidence="9 11">DSM 15624</strain>
    </source>
</reference>
<dbReference type="Proteomes" id="UP000010843">
    <property type="component" value="Chromosome"/>
</dbReference>
<feature type="transmembrane region" description="Helical" evidence="6">
    <location>
        <begin position="6"/>
        <end position="26"/>
    </location>
</feature>
<comment type="catalytic activity">
    <reaction evidence="1">
        <text>ATP + protein L-histidine = ADP + protein N-phospho-L-histidine.</text>
        <dbReference type="EC" id="2.7.13.3"/>
    </reaction>
</comment>
<accession>L0JL15</accession>
<dbReference type="SUPFAM" id="SSF47384">
    <property type="entry name" value="Homodimeric domain of signal transducing histidine kinase"/>
    <property type="match status" value="1"/>
</dbReference>
<feature type="domain" description="Histidine kinase" evidence="7">
    <location>
        <begin position="344"/>
        <end position="539"/>
    </location>
</feature>
<dbReference type="PANTHER" id="PTHR43711">
    <property type="entry name" value="TWO-COMPONENT HISTIDINE KINASE"/>
    <property type="match status" value="1"/>
</dbReference>
<keyword evidence="6" id="KW-0812">Transmembrane</keyword>
<feature type="transmembrane region" description="Helical" evidence="6">
    <location>
        <begin position="204"/>
        <end position="222"/>
    </location>
</feature>
<evidence type="ECO:0000256" key="2">
    <source>
        <dbReference type="ARBA" id="ARBA00012438"/>
    </source>
</evidence>
<feature type="transmembrane region" description="Helical" evidence="6">
    <location>
        <begin position="38"/>
        <end position="57"/>
    </location>
</feature>
<evidence type="ECO:0000313" key="8">
    <source>
        <dbReference type="EMBL" id="AGB31959.1"/>
    </source>
</evidence>
<evidence type="ECO:0000256" key="1">
    <source>
        <dbReference type="ARBA" id="ARBA00000085"/>
    </source>
</evidence>
<dbReference type="GeneID" id="14335293"/>
<dbReference type="Gene3D" id="3.30.565.10">
    <property type="entry name" value="Histidine kinase-like ATPase, C-terminal domain"/>
    <property type="match status" value="1"/>
</dbReference>
<dbReference type="InterPro" id="IPR031621">
    <property type="entry name" value="HisKA_7TM"/>
</dbReference>
<evidence type="ECO:0000256" key="5">
    <source>
        <dbReference type="ARBA" id="ARBA00023012"/>
    </source>
</evidence>
<feature type="transmembrane region" description="Helical" evidence="6">
    <location>
        <begin position="145"/>
        <end position="165"/>
    </location>
</feature>
<dbReference type="InterPro" id="IPR003661">
    <property type="entry name" value="HisK_dim/P_dom"/>
</dbReference>
<keyword evidence="5" id="KW-0902">Two-component regulatory system</keyword>
<dbReference type="SUPFAM" id="SSF55874">
    <property type="entry name" value="ATPase domain of HSP90 chaperone/DNA topoisomerase II/histidine kinase"/>
    <property type="match status" value="1"/>
</dbReference>
<sequence length="548" mass="60282">MPVNPIGLGYVSVFLVTGLVCLGAVPRARTVGDEAVRRGLVGLLVTTGIWALLKSAFFVLPDPFREPSYIVGLAVGFSTVWAWLYFCSAYTGRDYHRNTALRRLSAGVFLGVVAVKLTNPLHGLYFTATERTTPFVHLAIEHQSLHWAATGLSYALAATGLFMLFERYLESEYDTRPLAVLTVLIGLPVVFDMVALAIPQLIEAIYAPIGVAAFVVGVLFVFERRFLAAQYTGSDDDAMIVLDDDGRIRDYSAAATAAFPDLEGADGERLSTTLPSVAAVAESDEQLLKRKEGTQRRYYLVSNSSVTLGKTASRVLGITDVTQAERRRRELERHNDQLEGIAGALAHELRNMLQIIDGRLGIARRRLSAGTTERESVDAALEANDRLSELVEDFTTLTKHGQTVERLETVDFGAEIRGVWATEATGDLELTVDTDGCLEADPQRFRELVRDAIAFAQLNEAQTVTVALRENGFTITDDGRPPMDSVDRYFEFGESVPDAESGMKLPKLRSFVRVHGWRVDIDTEYRDGIRLVVSDVATTVAEPQPRDA</sequence>
<dbReference type="EC" id="2.7.13.3" evidence="2"/>
<evidence type="ECO:0000256" key="6">
    <source>
        <dbReference type="SAM" id="Phobius"/>
    </source>
</evidence>
<gene>
    <name evidence="8" type="ordered locus">Natpe_2130</name>
    <name evidence="9" type="ORF">C488_06245</name>
</gene>
<dbReference type="CDD" id="cd00082">
    <property type="entry name" value="HisKA"/>
    <property type="match status" value="1"/>
</dbReference>